<gene>
    <name evidence="1" type="ORF">WKW79_02850</name>
</gene>
<dbReference type="InterPro" id="IPR021946">
    <property type="entry name" value="DUF3563"/>
</dbReference>
<dbReference type="Proteomes" id="UP001367030">
    <property type="component" value="Unassembled WGS sequence"/>
</dbReference>
<comment type="caution">
    <text evidence="1">The sequence shown here is derived from an EMBL/GenBank/DDBJ whole genome shotgun (WGS) entry which is preliminary data.</text>
</comment>
<dbReference type="RefSeq" id="WP_340333576.1">
    <property type="nucleotide sequence ID" value="NZ_JBBKZS010000001.1"/>
</dbReference>
<name>A0ABU8X104_9BURK</name>
<evidence type="ECO:0000313" key="2">
    <source>
        <dbReference type="Proteomes" id="UP001367030"/>
    </source>
</evidence>
<accession>A0ABU8X104</accession>
<protein>
    <submittedName>
        <fullName evidence="1">DUF3563 family protein</fullName>
    </submittedName>
</protein>
<organism evidence="1 2">
    <name type="scientific">Variovorax robiniae</name>
    <dbReference type="NCBI Taxonomy" id="1836199"/>
    <lineage>
        <taxon>Bacteria</taxon>
        <taxon>Pseudomonadati</taxon>
        <taxon>Pseudomonadota</taxon>
        <taxon>Betaproteobacteria</taxon>
        <taxon>Burkholderiales</taxon>
        <taxon>Comamonadaceae</taxon>
        <taxon>Variovorax</taxon>
    </lineage>
</organism>
<reference evidence="1 2" key="1">
    <citation type="submission" date="2024-03" db="EMBL/GenBank/DDBJ databases">
        <title>Novel species of the genus Variovorax.</title>
        <authorList>
            <person name="Liu Q."/>
            <person name="Xin Y.-H."/>
        </authorList>
    </citation>
    <scope>NUCLEOTIDE SEQUENCE [LARGE SCALE GENOMIC DNA]</scope>
    <source>
        <strain evidence="1 2">KACC 18901</strain>
    </source>
</reference>
<dbReference type="EMBL" id="JBBKZS010000001">
    <property type="protein sequence ID" value="MEJ8853488.1"/>
    <property type="molecule type" value="Genomic_DNA"/>
</dbReference>
<sequence>MSLLHRAIAALQRSFQTQQEIEDAFLAGSVDIYDLERRMRALDQRDTQEPFHLRHSI</sequence>
<keyword evidence="2" id="KW-1185">Reference proteome</keyword>
<evidence type="ECO:0000313" key="1">
    <source>
        <dbReference type="EMBL" id="MEJ8853488.1"/>
    </source>
</evidence>
<dbReference type="Pfam" id="PF12086">
    <property type="entry name" value="DUF3563"/>
    <property type="match status" value="1"/>
</dbReference>
<proteinExistence type="predicted"/>